<proteinExistence type="predicted"/>
<evidence type="ECO:0000256" key="1">
    <source>
        <dbReference type="SAM" id="MobiDB-lite"/>
    </source>
</evidence>
<accession>A0A388JQY0</accession>
<dbReference type="EMBL" id="BFEA01000009">
    <property type="protein sequence ID" value="GBG60214.1"/>
    <property type="molecule type" value="Genomic_DNA"/>
</dbReference>
<comment type="caution">
    <text evidence="2">The sequence shown here is derived from an EMBL/GenBank/DDBJ whole genome shotgun (WGS) entry which is preliminary data.</text>
</comment>
<name>A0A388JQY0_CHABU</name>
<feature type="region of interest" description="Disordered" evidence="1">
    <location>
        <begin position="149"/>
        <end position="174"/>
    </location>
</feature>
<feature type="region of interest" description="Disordered" evidence="1">
    <location>
        <begin position="344"/>
        <end position="377"/>
    </location>
</feature>
<evidence type="ECO:0000313" key="2">
    <source>
        <dbReference type="EMBL" id="GBG60214.1"/>
    </source>
</evidence>
<feature type="compositionally biased region" description="Basic and acidic residues" evidence="1">
    <location>
        <begin position="92"/>
        <end position="114"/>
    </location>
</feature>
<feature type="region of interest" description="Disordered" evidence="1">
    <location>
        <begin position="92"/>
        <end position="120"/>
    </location>
</feature>
<dbReference type="AlphaFoldDB" id="A0A388JQY0"/>
<organism evidence="2 3">
    <name type="scientific">Chara braunii</name>
    <name type="common">Braun's stonewort</name>
    <dbReference type="NCBI Taxonomy" id="69332"/>
    <lineage>
        <taxon>Eukaryota</taxon>
        <taxon>Viridiplantae</taxon>
        <taxon>Streptophyta</taxon>
        <taxon>Charophyceae</taxon>
        <taxon>Charales</taxon>
        <taxon>Characeae</taxon>
        <taxon>Chara</taxon>
    </lineage>
</organism>
<sequence length="377" mass="42961">MGLVNLKEVRGVGILESAISVGKGVTSFASVPSIGKPVLMVFPSYPLPTNHLLIVEDASRRSWSAHGGIARGEVDDTNALMREYLVQNVADKKAKREKDEEVQKKRKEEAALSEKKRKKLMKQEERFRMEEERDARLLRIIRGEMRKDSEDNYSRSNTCRKGKMKSTELSESTSEEKERLRKFLALCGDIDHDDTSDEELKLLLRRTAKLVINEKRKRGPEVNIENSPPMVTPEKKASKRPLEETKTKIDKLRNTKIILKDLGTPRKIDLSLKHLSTSFGVGGREKFEHECCDFYDALTIDELKEVCRRKKVSYGKRELAMKRLVIRRSVVAYNLAYLPLPTATTSKGKSKSICSKEVPEDSSTVDSESEEDDEDEE</sequence>
<protein>
    <recommendedName>
        <fullName evidence="4">SAP domain-containing protein</fullName>
    </recommendedName>
</protein>
<feature type="compositionally biased region" description="Acidic residues" evidence="1">
    <location>
        <begin position="367"/>
        <end position="377"/>
    </location>
</feature>
<reference evidence="2 3" key="1">
    <citation type="journal article" date="2018" name="Cell">
        <title>The Chara Genome: Secondary Complexity and Implications for Plant Terrestrialization.</title>
        <authorList>
            <person name="Nishiyama T."/>
            <person name="Sakayama H."/>
            <person name="Vries J.D."/>
            <person name="Buschmann H."/>
            <person name="Saint-Marcoux D."/>
            <person name="Ullrich K.K."/>
            <person name="Haas F.B."/>
            <person name="Vanderstraeten L."/>
            <person name="Becker D."/>
            <person name="Lang D."/>
            <person name="Vosolsobe S."/>
            <person name="Rombauts S."/>
            <person name="Wilhelmsson P.K.I."/>
            <person name="Janitza P."/>
            <person name="Kern R."/>
            <person name="Heyl A."/>
            <person name="Rumpler F."/>
            <person name="Villalobos L.I.A.C."/>
            <person name="Clay J.M."/>
            <person name="Skokan R."/>
            <person name="Toyoda A."/>
            <person name="Suzuki Y."/>
            <person name="Kagoshima H."/>
            <person name="Schijlen E."/>
            <person name="Tajeshwar N."/>
            <person name="Catarino B."/>
            <person name="Hetherington A.J."/>
            <person name="Saltykova A."/>
            <person name="Bonnot C."/>
            <person name="Breuninger H."/>
            <person name="Symeonidi A."/>
            <person name="Radhakrishnan G.V."/>
            <person name="Van Nieuwerburgh F."/>
            <person name="Deforce D."/>
            <person name="Chang C."/>
            <person name="Karol K.G."/>
            <person name="Hedrich R."/>
            <person name="Ulvskov P."/>
            <person name="Glockner G."/>
            <person name="Delwiche C.F."/>
            <person name="Petrasek J."/>
            <person name="Van de Peer Y."/>
            <person name="Friml J."/>
            <person name="Beilby M."/>
            <person name="Dolan L."/>
            <person name="Kohara Y."/>
            <person name="Sugano S."/>
            <person name="Fujiyama A."/>
            <person name="Delaux P.-M."/>
            <person name="Quint M."/>
            <person name="TheiBen G."/>
            <person name="Hagemann M."/>
            <person name="Harholt J."/>
            <person name="Dunand C."/>
            <person name="Zachgo S."/>
            <person name="Langdale J."/>
            <person name="Maumus F."/>
            <person name="Straeten D.V.D."/>
            <person name="Gould S.B."/>
            <person name="Rensing S.A."/>
        </authorList>
    </citation>
    <scope>NUCLEOTIDE SEQUENCE [LARGE SCALE GENOMIC DNA]</scope>
    <source>
        <strain evidence="2 3">S276</strain>
    </source>
</reference>
<feature type="region of interest" description="Disordered" evidence="1">
    <location>
        <begin position="220"/>
        <end position="243"/>
    </location>
</feature>
<dbReference type="Gramene" id="GBG60214">
    <property type="protein sequence ID" value="GBG60214"/>
    <property type="gene ID" value="CBR_g3458"/>
</dbReference>
<gene>
    <name evidence="2" type="ORF">CBR_g3458</name>
</gene>
<dbReference type="Proteomes" id="UP000265515">
    <property type="component" value="Unassembled WGS sequence"/>
</dbReference>
<keyword evidence="3" id="KW-1185">Reference proteome</keyword>
<feature type="compositionally biased region" description="Basic and acidic residues" evidence="1">
    <location>
        <begin position="233"/>
        <end position="243"/>
    </location>
</feature>
<evidence type="ECO:0000313" key="3">
    <source>
        <dbReference type="Proteomes" id="UP000265515"/>
    </source>
</evidence>
<evidence type="ECO:0008006" key="4">
    <source>
        <dbReference type="Google" id="ProtNLM"/>
    </source>
</evidence>